<sequence>MEHGVPLVPAGGRREATIAFTGPVFFGSSSSSSSSSSKNKPPCRMLRKPSSSVPSVHIFIIDPDSPLSITSAVTQPTLCCPRRQTHLSFCRFNFSRSLLRCRLLVWYLR</sequence>
<dbReference type="EMBL" id="JAESDN010000003">
    <property type="protein sequence ID" value="KAG7053845.1"/>
    <property type="molecule type" value="Genomic_DNA"/>
</dbReference>
<name>A0A9P7UKH1_9PEZI</name>
<proteinExistence type="predicted"/>
<gene>
    <name evidence="2" type="ORF">JMJ77_000925</name>
</gene>
<feature type="region of interest" description="Disordered" evidence="1">
    <location>
        <begin position="25"/>
        <end position="52"/>
    </location>
</feature>
<keyword evidence="3" id="KW-1185">Reference proteome</keyword>
<dbReference type="Proteomes" id="UP000699042">
    <property type="component" value="Unassembled WGS sequence"/>
</dbReference>
<reference evidence="2" key="1">
    <citation type="submission" date="2021-05" db="EMBL/GenBank/DDBJ databases">
        <title>Comparative genomics of three Colletotrichum scovillei strains and genetic complementation revealed genes involved fungal growth and virulence on chili pepper.</title>
        <authorList>
            <person name="Hsieh D.-K."/>
            <person name="Chuang S.-C."/>
            <person name="Chen C.-Y."/>
            <person name="Chao Y.-T."/>
            <person name="Lu M.-Y.J."/>
            <person name="Lee M.-H."/>
            <person name="Shih M.-C."/>
        </authorList>
    </citation>
    <scope>NUCLEOTIDE SEQUENCE</scope>
    <source>
        <strain evidence="2">Coll-153</strain>
    </source>
</reference>
<feature type="non-terminal residue" evidence="2">
    <location>
        <position position="109"/>
    </location>
</feature>
<feature type="compositionally biased region" description="Low complexity" evidence="1">
    <location>
        <begin position="28"/>
        <end position="37"/>
    </location>
</feature>
<comment type="caution">
    <text evidence="2">The sequence shown here is derived from an EMBL/GenBank/DDBJ whole genome shotgun (WGS) entry which is preliminary data.</text>
</comment>
<evidence type="ECO:0000256" key="1">
    <source>
        <dbReference type="SAM" id="MobiDB-lite"/>
    </source>
</evidence>
<evidence type="ECO:0000313" key="3">
    <source>
        <dbReference type="Proteomes" id="UP000699042"/>
    </source>
</evidence>
<accession>A0A9P7UKH1</accession>
<evidence type="ECO:0000313" key="2">
    <source>
        <dbReference type="EMBL" id="KAG7053845.1"/>
    </source>
</evidence>
<organism evidence="2 3">
    <name type="scientific">Colletotrichum scovillei</name>
    <dbReference type="NCBI Taxonomy" id="1209932"/>
    <lineage>
        <taxon>Eukaryota</taxon>
        <taxon>Fungi</taxon>
        <taxon>Dikarya</taxon>
        <taxon>Ascomycota</taxon>
        <taxon>Pezizomycotina</taxon>
        <taxon>Sordariomycetes</taxon>
        <taxon>Hypocreomycetidae</taxon>
        <taxon>Glomerellales</taxon>
        <taxon>Glomerellaceae</taxon>
        <taxon>Colletotrichum</taxon>
        <taxon>Colletotrichum acutatum species complex</taxon>
    </lineage>
</organism>
<dbReference type="AlphaFoldDB" id="A0A9P7UKH1"/>
<protein>
    <submittedName>
        <fullName evidence="2">Uncharacterized protein</fullName>
    </submittedName>
</protein>